<feature type="compositionally biased region" description="Polar residues" evidence="1">
    <location>
        <begin position="25"/>
        <end position="38"/>
    </location>
</feature>
<dbReference type="Proteomes" id="UP000479710">
    <property type="component" value="Unassembled WGS sequence"/>
</dbReference>
<evidence type="ECO:0000313" key="3">
    <source>
        <dbReference type="Proteomes" id="UP000479710"/>
    </source>
</evidence>
<evidence type="ECO:0000256" key="1">
    <source>
        <dbReference type="SAM" id="MobiDB-lite"/>
    </source>
</evidence>
<dbReference type="EMBL" id="SPHZ02000006">
    <property type="protein sequence ID" value="KAF0911156.1"/>
    <property type="molecule type" value="Genomic_DNA"/>
</dbReference>
<protein>
    <submittedName>
        <fullName evidence="2">Uncharacterized protein</fullName>
    </submittedName>
</protein>
<accession>A0A6G1DFF0</accession>
<organism evidence="2 3">
    <name type="scientific">Oryza meyeriana var. granulata</name>
    <dbReference type="NCBI Taxonomy" id="110450"/>
    <lineage>
        <taxon>Eukaryota</taxon>
        <taxon>Viridiplantae</taxon>
        <taxon>Streptophyta</taxon>
        <taxon>Embryophyta</taxon>
        <taxon>Tracheophyta</taxon>
        <taxon>Spermatophyta</taxon>
        <taxon>Magnoliopsida</taxon>
        <taxon>Liliopsida</taxon>
        <taxon>Poales</taxon>
        <taxon>Poaceae</taxon>
        <taxon>BOP clade</taxon>
        <taxon>Oryzoideae</taxon>
        <taxon>Oryzeae</taxon>
        <taxon>Oryzinae</taxon>
        <taxon>Oryza</taxon>
        <taxon>Oryza meyeriana</taxon>
    </lineage>
</organism>
<reference evidence="2 3" key="1">
    <citation type="submission" date="2019-11" db="EMBL/GenBank/DDBJ databases">
        <title>Whole genome sequence of Oryza granulata.</title>
        <authorList>
            <person name="Li W."/>
        </authorList>
    </citation>
    <scope>NUCLEOTIDE SEQUENCE [LARGE SCALE GENOMIC DNA]</scope>
    <source>
        <strain evidence="3">cv. Menghai</strain>
        <tissue evidence="2">Leaf</tissue>
    </source>
</reference>
<gene>
    <name evidence="2" type="ORF">E2562_007934</name>
</gene>
<feature type="compositionally biased region" description="Basic and acidic residues" evidence="1">
    <location>
        <begin position="12"/>
        <end position="22"/>
    </location>
</feature>
<dbReference type="AlphaFoldDB" id="A0A6G1DFF0"/>
<sequence length="64" mass="6772">MPSPTGAITVRGDQEAARKIDYSHSPPSQGKMVNTVAQTEPGGQVSSGEERPRGRKLTAEHTPS</sequence>
<keyword evidence="3" id="KW-1185">Reference proteome</keyword>
<proteinExistence type="predicted"/>
<comment type="caution">
    <text evidence="2">The sequence shown here is derived from an EMBL/GenBank/DDBJ whole genome shotgun (WGS) entry which is preliminary data.</text>
</comment>
<feature type="compositionally biased region" description="Basic and acidic residues" evidence="1">
    <location>
        <begin position="48"/>
        <end position="64"/>
    </location>
</feature>
<name>A0A6G1DFF0_9ORYZ</name>
<evidence type="ECO:0000313" key="2">
    <source>
        <dbReference type="EMBL" id="KAF0911156.1"/>
    </source>
</evidence>
<feature type="region of interest" description="Disordered" evidence="1">
    <location>
        <begin position="1"/>
        <end position="64"/>
    </location>
</feature>